<keyword evidence="2" id="KW-0614">Plasmid</keyword>
<accession>A0A6P1Q6L1</accession>
<proteinExistence type="predicted"/>
<organism evidence="2 3">
    <name type="scientific">Mixta intestinalis</name>
    <dbReference type="NCBI Taxonomy" id="1615494"/>
    <lineage>
        <taxon>Bacteria</taxon>
        <taxon>Pseudomonadati</taxon>
        <taxon>Pseudomonadota</taxon>
        <taxon>Gammaproteobacteria</taxon>
        <taxon>Enterobacterales</taxon>
        <taxon>Erwiniaceae</taxon>
        <taxon>Mixta</taxon>
    </lineage>
</organism>
<dbReference type="KEGG" id="mint:C7M51_04403"/>
<evidence type="ECO:0000313" key="2">
    <source>
        <dbReference type="EMBL" id="QHM74042.1"/>
    </source>
</evidence>
<evidence type="ECO:0000256" key="1">
    <source>
        <dbReference type="SAM" id="MobiDB-lite"/>
    </source>
</evidence>
<feature type="compositionally biased region" description="Basic and acidic residues" evidence="1">
    <location>
        <begin position="88"/>
        <end position="102"/>
    </location>
</feature>
<protein>
    <submittedName>
        <fullName evidence="2">Uncharacterized protein</fullName>
    </submittedName>
</protein>
<dbReference type="EMBL" id="CP028272">
    <property type="protein sequence ID" value="QHM74042.1"/>
    <property type="molecule type" value="Genomic_DNA"/>
</dbReference>
<keyword evidence="3" id="KW-1185">Reference proteome</keyword>
<sequence>MLRPAPRPGTDREMAVPEVEEDEHTRHGGTAWRHQSADRFTVGTVKAARPLPDAASVVLTLRQGMETRCPAGAGRRQRSWLSAQHDSPGSRREVARGGKENEVDGQENYVDSNRVHRIPSFQKIQRGGT</sequence>
<feature type="region of interest" description="Disordered" evidence="1">
    <location>
        <begin position="69"/>
        <end position="129"/>
    </location>
</feature>
<gene>
    <name evidence="2" type="ORF">C7M51_04403</name>
</gene>
<dbReference type="Proteomes" id="UP000464053">
    <property type="component" value="Plasmid unnamed1"/>
</dbReference>
<name>A0A6P1Q6L1_9GAMM</name>
<dbReference type="AlphaFoldDB" id="A0A6P1Q6L1"/>
<reference evidence="2 3" key="1">
    <citation type="submission" date="2018-03" db="EMBL/GenBank/DDBJ databases">
        <title>Pantoea intestinalis SRCM103226 isolated form the mealworm.</title>
        <authorList>
            <person name="Jeong D.-Y."/>
            <person name="Kim J.W."/>
        </authorList>
    </citation>
    <scope>NUCLEOTIDE SEQUENCE [LARGE SCALE GENOMIC DNA]</scope>
    <source>
        <strain evidence="2 3">SRCM103226</strain>
        <plasmid evidence="2 3">unnamed1</plasmid>
    </source>
</reference>
<evidence type="ECO:0000313" key="3">
    <source>
        <dbReference type="Proteomes" id="UP000464053"/>
    </source>
</evidence>
<feature type="region of interest" description="Disordered" evidence="1">
    <location>
        <begin position="1"/>
        <end position="37"/>
    </location>
</feature>
<geneLocation type="plasmid" evidence="2 3">
    <name>unnamed1</name>
</geneLocation>